<feature type="compositionally biased region" description="Polar residues" evidence="3">
    <location>
        <begin position="441"/>
        <end position="455"/>
    </location>
</feature>
<feature type="region of interest" description="Disordered" evidence="3">
    <location>
        <begin position="467"/>
        <end position="510"/>
    </location>
</feature>
<name>A0AAQ4DJW4_AMBAM</name>
<keyword evidence="2" id="KW-0963">Cytoplasm</keyword>
<evidence type="ECO:0008006" key="6">
    <source>
        <dbReference type="Google" id="ProtNLM"/>
    </source>
</evidence>
<dbReference type="GO" id="GO:0005634">
    <property type="term" value="C:nucleus"/>
    <property type="evidence" value="ECO:0007669"/>
    <property type="project" value="TreeGrafter"/>
</dbReference>
<dbReference type="GO" id="GO:0017148">
    <property type="term" value="P:negative regulation of translation"/>
    <property type="evidence" value="ECO:0007669"/>
    <property type="project" value="TreeGrafter"/>
</dbReference>
<evidence type="ECO:0000256" key="1">
    <source>
        <dbReference type="ARBA" id="ARBA00004496"/>
    </source>
</evidence>
<feature type="non-terminal residue" evidence="4">
    <location>
        <position position="1"/>
    </location>
</feature>
<reference evidence="4 5" key="1">
    <citation type="journal article" date="2023" name="Arcadia Sci">
        <title>De novo assembly of a long-read Amblyomma americanum tick genome.</title>
        <authorList>
            <person name="Chou S."/>
            <person name="Poskanzer K.E."/>
            <person name="Rollins M."/>
            <person name="Thuy-Boun P.S."/>
        </authorList>
    </citation>
    <scope>NUCLEOTIDE SEQUENCE [LARGE SCALE GENOMIC DNA]</scope>
    <source>
        <strain evidence="4">F_SG_1</strain>
        <tissue evidence="4">Salivary glands</tissue>
    </source>
</reference>
<comment type="caution">
    <text evidence="4">The sequence shown here is derived from an EMBL/GenBank/DDBJ whole genome shotgun (WGS) entry which is preliminary data.</text>
</comment>
<dbReference type="EMBL" id="JARKHS020029822">
    <property type="protein sequence ID" value="KAK8762754.1"/>
    <property type="molecule type" value="Genomic_DNA"/>
</dbReference>
<feature type="compositionally biased region" description="Pro residues" evidence="3">
    <location>
        <begin position="360"/>
        <end position="369"/>
    </location>
</feature>
<feature type="compositionally biased region" description="Basic residues" evidence="3">
    <location>
        <begin position="110"/>
        <end position="130"/>
    </location>
</feature>
<dbReference type="GO" id="GO:0036464">
    <property type="term" value="C:cytoplasmic ribonucleoprotein granule"/>
    <property type="evidence" value="ECO:0007669"/>
    <property type="project" value="UniProtKB-ARBA"/>
</dbReference>
<comment type="subcellular location">
    <subcellularLocation>
        <location evidence="1">Cytoplasm</location>
    </subcellularLocation>
</comment>
<accession>A0AAQ4DJW4</accession>
<feature type="region of interest" description="Disordered" evidence="3">
    <location>
        <begin position="107"/>
        <end position="156"/>
    </location>
</feature>
<evidence type="ECO:0000256" key="2">
    <source>
        <dbReference type="ARBA" id="ARBA00022490"/>
    </source>
</evidence>
<gene>
    <name evidence="4" type="ORF">V5799_025982</name>
</gene>
<feature type="compositionally biased region" description="Low complexity" evidence="3">
    <location>
        <begin position="142"/>
        <end position="156"/>
    </location>
</feature>
<dbReference type="InterPro" id="IPR018862">
    <property type="entry name" value="eIF4E-T"/>
</dbReference>
<dbReference type="PANTHER" id="PTHR12269">
    <property type="entry name" value="EUKARYOTIC TRANSLATION INITIATION FACTOR 4E TRANSPORTER"/>
    <property type="match status" value="1"/>
</dbReference>
<keyword evidence="5" id="KW-1185">Reference proteome</keyword>
<dbReference type="PANTHER" id="PTHR12269:SF1">
    <property type="entry name" value="EUKARYOTIC TRANSLATION INITIATION FACTOR 4E TRANSPORTER"/>
    <property type="match status" value="1"/>
</dbReference>
<evidence type="ECO:0000313" key="5">
    <source>
        <dbReference type="Proteomes" id="UP001321473"/>
    </source>
</evidence>
<organism evidence="4 5">
    <name type="scientific">Amblyomma americanum</name>
    <name type="common">Lone star tick</name>
    <dbReference type="NCBI Taxonomy" id="6943"/>
    <lineage>
        <taxon>Eukaryota</taxon>
        <taxon>Metazoa</taxon>
        <taxon>Ecdysozoa</taxon>
        <taxon>Arthropoda</taxon>
        <taxon>Chelicerata</taxon>
        <taxon>Arachnida</taxon>
        <taxon>Acari</taxon>
        <taxon>Parasitiformes</taxon>
        <taxon>Ixodida</taxon>
        <taxon>Ixodoidea</taxon>
        <taxon>Ixodidae</taxon>
        <taxon>Amblyomminae</taxon>
        <taxon>Amblyomma</taxon>
    </lineage>
</organism>
<dbReference type="GO" id="GO:0003729">
    <property type="term" value="F:mRNA binding"/>
    <property type="evidence" value="ECO:0007669"/>
    <property type="project" value="TreeGrafter"/>
</dbReference>
<evidence type="ECO:0000313" key="4">
    <source>
        <dbReference type="EMBL" id="KAK8762754.1"/>
    </source>
</evidence>
<dbReference type="Proteomes" id="UP001321473">
    <property type="component" value="Unassembled WGS sequence"/>
</dbReference>
<feature type="compositionally biased region" description="Basic and acidic residues" evidence="3">
    <location>
        <begin position="415"/>
        <end position="427"/>
    </location>
</feature>
<feature type="region of interest" description="Disordered" evidence="3">
    <location>
        <begin position="360"/>
        <end position="389"/>
    </location>
</feature>
<proteinExistence type="predicted"/>
<dbReference type="AlphaFoldDB" id="A0AAQ4DJW4"/>
<feature type="region of interest" description="Disordered" evidence="3">
    <location>
        <begin position="415"/>
        <end position="455"/>
    </location>
</feature>
<protein>
    <recommendedName>
        <fullName evidence="6">Eukaryotic translation initiation factor 4e nuclear import factor 1</fullName>
    </recommendedName>
</protein>
<sequence length="780" mass="81831">TSFGLSAAGVTSGDGVLRVPTPDSYFTPISPALPQDRLSPSPPVRDGPSKNILDILMDANINVEAHMLNGDAAKTAQLREHALAGKAKSVEELEADLKQVVLGVGGHSRPIQHHHHHHHRHHEQQQHPHHPMGMVPTLNLPQQQQQHDQQQQQQHLQGLLSKLGAHPGGPGASLVVPPSLPERALHEEDLLRAAGQVPPPPMQHHGLAARGGDILQPPGLLSQLLRTPGKGPQQQQPQGGQDMLVKILAGMGPVSPGLQPPPPPMASQQQLSPTAQLLAARHDPMAAAAAAAMLRQQQQQQQQEMLNSLLKPPVVTTQRPSPTQQLGLLAPCPSPLPGPQDPRRVPSPLVFGQHPSPIPPVAGPTPGAPVPSSNTLQVHSGGLRPRVPSPQELAVHTQSILQTALLKKILEDQKQKENLRKQQEAQRTRSPTMAQGPAANRGSSPSKGLSPTMASFTPTSVMRKMHMERQDHPKASEKGGPKANGEASADVASRQQQQQQHRMGNGTASRAPTIGRAIIKGNQAAPPPPATCDTKNLKQIQQQQQQQAAGSLMRGAGDVDMMAKLLEQQQRLLQQQHRAAAAPPGVLGGLVRQQQGHPALKLPGMMRTTPAGAAAAAMAAAPAAAPPPPAMAPARTHAGVPLKGVGGGNPRAPSSVEMLQQALAQGLHPLAFQQLLLGGAPPPAMGPAPFAAPLHPSQGHPFAPGAAGPRDVKGSGMMPGGLPGRGPAVPAAPGVAPGNLAKWFGSDVLYQPTLPPVPHQKALLVEEVERQQQQATAVKN</sequence>
<feature type="compositionally biased region" description="Basic and acidic residues" evidence="3">
    <location>
        <begin position="467"/>
        <end position="480"/>
    </location>
</feature>
<evidence type="ECO:0000256" key="3">
    <source>
        <dbReference type="SAM" id="MobiDB-lite"/>
    </source>
</evidence>